<dbReference type="Proteomes" id="UP000830198">
    <property type="component" value="Chromosome"/>
</dbReference>
<sequence>MKDLSDKYHLIAPDYPGFGRSGEASLWLVIVVDGKYLLNSQQ</sequence>
<evidence type="ECO:0000313" key="1">
    <source>
        <dbReference type="EMBL" id="UPK69936.1"/>
    </source>
</evidence>
<dbReference type="EMBL" id="CP095855">
    <property type="protein sequence ID" value="UPK69936.1"/>
    <property type="molecule type" value="Genomic_DNA"/>
</dbReference>
<dbReference type="SUPFAM" id="SSF53474">
    <property type="entry name" value="alpha/beta-Hydrolases"/>
    <property type="match status" value="1"/>
</dbReference>
<keyword evidence="2" id="KW-1185">Reference proteome</keyword>
<proteinExistence type="predicted"/>
<dbReference type="InterPro" id="IPR029058">
    <property type="entry name" value="AB_hydrolase_fold"/>
</dbReference>
<evidence type="ECO:0000313" key="2">
    <source>
        <dbReference type="Proteomes" id="UP000830198"/>
    </source>
</evidence>
<protein>
    <submittedName>
        <fullName evidence="1">Uncharacterized protein</fullName>
    </submittedName>
</protein>
<name>A0ABY4I1I1_CHIFI</name>
<gene>
    <name evidence="1" type="ORF">MYF79_01360</name>
</gene>
<organism evidence="1 2">
    <name type="scientific">Chitinophaga filiformis</name>
    <name type="common">Myxococcus filiformis</name>
    <name type="synonym">Flexibacter filiformis</name>
    <dbReference type="NCBI Taxonomy" id="104663"/>
    <lineage>
        <taxon>Bacteria</taxon>
        <taxon>Pseudomonadati</taxon>
        <taxon>Bacteroidota</taxon>
        <taxon>Chitinophagia</taxon>
        <taxon>Chitinophagales</taxon>
        <taxon>Chitinophagaceae</taxon>
        <taxon>Chitinophaga</taxon>
    </lineage>
</organism>
<reference evidence="1 2" key="1">
    <citation type="submission" date="2022-04" db="EMBL/GenBank/DDBJ databases">
        <title>The arsenic-methylating capacity of Chitinophaga filiformis YT5 during chitin decomposition.</title>
        <authorList>
            <person name="Chen G."/>
            <person name="Liang Y."/>
        </authorList>
    </citation>
    <scope>NUCLEOTIDE SEQUENCE [LARGE SCALE GENOMIC DNA]</scope>
    <source>
        <strain evidence="1 2">YT5</strain>
    </source>
</reference>
<accession>A0ABY4I1I1</accession>